<name>A0A8R1HJW7_CAEJA</name>
<keyword evidence="6" id="KW-0813">Transport</keyword>
<keyword evidence="4 6" id="KW-0472">Membrane</keyword>
<comment type="subcellular location">
    <subcellularLocation>
        <location evidence="6">Cell membrane</location>
        <topology evidence="6">Multi-pass membrane protein</topology>
    </subcellularLocation>
    <subcellularLocation>
        <location evidence="1">Membrane</location>
        <topology evidence="1">Multi-pass membrane protein</topology>
    </subcellularLocation>
</comment>
<comment type="similarity">
    <text evidence="5 6">Belongs to the anion channel-forming bestrophin (TC 1.A.46) family. Calcium-sensitive chloride channel subfamily.</text>
</comment>
<keyword evidence="2 6" id="KW-0812">Transmembrane</keyword>
<evidence type="ECO:0000256" key="6">
    <source>
        <dbReference type="RuleBase" id="RU363126"/>
    </source>
</evidence>
<feature type="transmembrane region" description="Helical" evidence="6">
    <location>
        <begin position="90"/>
        <end position="122"/>
    </location>
</feature>
<evidence type="ECO:0000313" key="9">
    <source>
        <dbReference type="Proteomes" id="UP000005237"/>
    </source>
</evidence>
<evidence type="ECO:0000256" key="1">
    <source>
        <dbReference type="ARBA" id="ARBA00004141"/>
    </source>
</evidence>
<evidence type="ECO:0000256" key="5">
    <source>
        <dbReference type="ARBA" id="ARBA00034769"/>
    </source>
</evidence>
<dbReference type="GO" id="GO:0005254">
    <property type="term" value="F:chloride channel activity"/>
    <property type="evidence" value="ECO:0007669"/>
    <property type="project" value="UniProtKB-KW"/>
</dbReference>
<keyword evidence="3 6" id="KW-1133">Transmembrane helix</keyword>
<evidence type="ECO:0000313" key="8">
    <source>
        <dbReference type="EnsemblMetazoa" id="CJA03780b.1"/>
    </source>
</evidence>
<keyword evidence="6" id="KW-0869">Chloride channel</keyword>
<feature type="region of interest" description="Disordered" evidence="7">
    <location>
        <begin position="412"/>
        <end position="437"/>
    </location>
</feature>
<feature type="transmembrane region" description="Helical" evidence="6">
    <location>
        <begin position="33"/>
        <end position="61"/>
    </location>
</feature>
<organism evidence="8 9">
    <name type="scientific">Caenorhabditis japonica</name>
    <dbReference type="NCBI Taxonomy" id="281687"/>
    <lineage>
        <taxon>Eukaryota</taxon>
        <taxon>Metazoa</taxon>
        <taxon>Ecdysozoa</taxon>
        <taxon>Nematoda</taxon>
        <taxon>Chromadorea</taxon>
        <taxon>Rhabditida</taxon>
        <taxon>Rhabditina</taxon>
        <taxon>Rhabditomorpha</taxon>
        <taxon>Rhabditoidea</taxon>
        <taxon>Rhabditidae</taxon>
        <taxon>Peloderinae</taxon>
        <taxon>Caenorhabditis</taxon>
    </lineage>
</organism>
<keyword evidence="6" id="KW-1003">Cell membrane</keyword>
<protein>
    <recommendedName>
        <fullName evidence="6">Bestrophin homolog</fullName>
    </recommendedName>
</protein>
<comment type="function">
    <text evidence="6">Forms chloride channels.</text>
</comment>
<dbReference type="EnsemblMetazoa" id="CJA03780b.1">
    <property type="protein sequence ID" value="CJA03780b.1"/>
    <property type="gene ID" value="WBGene00122984"/>
</dbReference>
<evidence type="ECO:0000256" key="4">
    <source>
        <dbReference type="ARBA" id="ARBA00023136"/>
    </source>
</evidence>
<evidence type="ECO:0000256" key="2">
    <source>
        <dbReference type="ARBA" id="ARBA00022692"/>
    </source>
</evidence>
<dbReference type="Pfam" id="PF01062">
    <property type="entry name" value="Bestrophin"/>
    <property type="match status" value="1"/>
</dbReference>
<dbReference type="InterPro" id="IPR021134">
    <property type="entry name" value="Bestrophin-like"/>
</dbReference>
<sequence length="437" mass="49693">MEIVKTIIPHNGNNTLPEPPIPSATYWLANMSVMHVSCLTMACFFVTISFILSFFHLYFVLKYVSNERIRNDMYALVFMFPKMRDFRVKILNLVIFDMVPIPLVYTQVVNLAVRTYFLVALFGRQFLDANKVIPGAKTKLDIYFPIMTSLQIVFIIGWLKVSEVMLNPLGEDDEDFETNWIIERNLQVGYAVVDQAYGRFPIIKKDPFWEDEHPQTMDTPNSTRKVTSHMQGSCINMNESDLDNGLISYVRRRSRSIDDGDTSSIQTDRTRTNSISMLPRHMWTQPKKKISQVISNLYKSDPEPRRASVCVAALDLNHRRLSMDILAEKLESPEKTMEISNTNANGDVVIDIAALVQERIRNVKKQSAVKIEIPEDMLEKTEAGGVGAASAVSPSSANVKWFVEEMPVIEEEDEKLHRKTPKNLSASSLAPPPKNDP</sequence>
<dbReference type="GO" id="GO:0034707">
    <property type="term" value="C:chloride channel complex"/>
    <property type="evidence" value="ECO:0007669"/>
    <property type="project" value="UniProtKB-KW"/>
</dbReference>
<evidence type="ECO:0000256" key="3">
    <source>
        <dbReference type="ARBA" id="ARBA00022989"/>
    </source>
</evidence>
<evidence type="ECO:0000256" key="7">
    <source>
        <dbReference type="SAM" id="MobiDB-lite"/>
    </source>
</evidence>
<dbReference type="PANTHER" id="PTHR10736:SF7">
    <property type="entry name" value="BESTROPHIN HOMOLOG"/>
    <property type="match status" value="1"/>
</dbReference>
<keyword evidence="6" id="KW-0407">Ion channel</keyword>
<reference evidence="8" key="2">
    <citation type="submission" date="2022-06" db="UniProtKB">
        <authorList>
            <consortium name="EnsemblMetazoa"/>
        </authorList>
    </citation>
    <scope>IDENTIFICATION</scope>
    <source>
        <strain evidence="8">DF5081</strain>
    </source>
</reference>
<dbReference type="InterPro" id="IPR000615">
    <property type="entry name" value="Bestrophin"/>
</dbReference>
<keyword evidence="6" id="KW-0868">Chloride</keyword>
<dbReference type="AlphaFoldDB" id="A0A8R1HJW7"/>
<dbReference type="GO" id="GO:0005886">
    <property type="term" value="C:plasma membrane"/>
    <property type="evidence" value="ECO:0007669"/>
    <property type="project" value="UniProtKB-SubCell"/>
</dbReference>
<dbReference type="Proteomes" id="UP000005237">
    <property type="component" value="Unassembled WGS sequence"/>
</dbReference>
<keyword evidence="9" id="KW-1185">Reference proteome</keyword>
<keyword evidence="6" id="KW-0406">Ion transport</keyword>
<accession>A0A8R1HJW7</accession>
<proteinExistence type="inferred from homology"/>
<dbReference type="PANTHER" id="PTHR10736">
    <property type="entry name" value="BESTROPHIN"/>
    <property type="match status" value="1"/>
</dbReference>
<reference evidence="9" key="1">
    <citation type="submission" date="2010-08" db="EMBL/GenBank/DDBJ databases">
        <authorList>
            <consortium name="Caenorhabditis japonica Sequencing Consortium"/>
            <person name="Wilson R.K."/>
        </authorList>
    </citation>
    <scope>NUCLEOTIDE SEQUENCE [LARGE SCALE GENOMIC DNA]</scope>
    <source>
        <strain evidence="9">DF5081</strain>
    </source>
</reference>